<evidence type="ECO:0000256" key="3">
    <source>
        <dbReference type="ARBA" id="ARBA00022448"/>
    </source>
</evidence>
<reference evidence="9 10" key="1">
    <citation type="submission" date="2020-02" db="EMBL/GenBank/DDBJ databases">
        <title>Comparative genomics of sulfur disproportionating microorganisms.</title>
        <authorList>
            <person name="Ward L.M."/>
            <person name="Bertran E."/>
            <person name="Johnston D.T."/>
        </authorList>
    </citation>
    <scope>NUCLEOTIDE SEQUENCE [LARGE SCALE GENOMIC DNA]</scope>
    <source>
        <strain evidence="9 10">DSM 3696</strain>
    </source>
</reference>
<dbReference type="GO" id="GO:0016887">
    <property type="term" value="F:ATP hydrolysis activity"/>
    <property type="evidence" value="ECO:0007669"/>
    <property type="project" value="InterPro"/>
</dbReference>
<dbReference type="SUPFAM" id="SSF52540">
    <property type="entry name" value="P-loop containing nucleoside triphosphate hydrolases"/>
    <property type="match status" value="1"/>
</dbReference>
<dbReference type="SMART" id="SM00382">
    <property type="entry name" value="AAA"/>
    <property type="match status" value="1"/>
</dbReference>
<name>A0A7K3NHW0_9BACT</name>
<keyword evidence="7" id="KW-0472">Membrane</keyword>
<dbReference type="InterPro" id="IPR003439">
    <property type="entry name" value="ABC_transporter-like_ATP-bd"/>
</dbReference>
<dbReference type="RefSeq" id="WP_163300825.1">
    <property type="nucleotide sequence ID" value="NZ_JAAGRQ010000009.1"/>
</dbReference>
<dbReference type="CDD" id="cd03257">
    <property type="entry name" value="ABC_NikE_OppD_transporters"/>
    <property type="match status" value="1"/>
</dbReference>
<comment type="caution">
    <text evidence="9">The sequence shown here is derived from an EMBL/GenBank/DDBJ whole genome shotgun (WGS) entry which is preliminary data.</text>
</comment>
<dbReference type="InterPro" id="IPR050388">
    <property type="entry name" value="ABC_Ni/Peptide_Import"/>
</dbReference>
<comment type="similarity">
    <text evidence="2">Belongs to the ABC transporter superfamily.</text>
</comment>
<evidence type="ECO:0000256" key="5">
    <source>
        <dbReference type="ARBA" id="ARBA00022741"/>
    </source>
</evidence>
<keyword evidence="4" id="KW-1003">Cell membrane</keyword>
<comment type="subcellular location">
    <subcellularLocation>
        <location evidence="1">Cell inner membrane</location>
        <topology evidence="1">Peripheral membrane protein</topology>
    </subcellularLocation>
</comment>
<evidence type="ECO:0000259" key="8">
    <source>
        <dbReference type="PROSITE" id="PS50893"/>
    </source>
</evidence>
<dbReference type="PANTHER" id="PTHR43297:SF2">
    <property type="entry name" value="DIPEPTIDE TRANSPORT ATP-BINDING PROTEIN DPPD"/>
    <property type="match status" value="1"/>
</dbReference>
<keyword evidence="3" id="KW-0813">Transport</keyword>
<evidence type="ECO:0000256" key="7">
    <source>
        <dbReference type="ARBA" id="ARBA00023136"/>
    </source>
</evidence>
<proteinExistence type="inferred from homology"/>
<gene>
    <name evidence="9" type="ORF">G3N56_03310</name>
</gene>
<dbReference type="InterPro" id="IPR013563">
    <property type="entry name" value="Oligopep_ABC_C"/>
</dbReference>
<dbReference type="NCBIfam" id="TIGR01727">
    <property type="entry name" value="oligo_HPY"/>
    <property type="match status" value="1"/>
</dbReference>
<keyword evidence="5" id="KW-0547">Nucleotide-binding</keyword>
<evidence type="ECO:0000313" key="9">
    <source>
        <dbReference type="EMBL" id="NDY55770.1"/>
    </source>
</evidence>
<keyword evidence="10" id="KW-1185">Reference proteome</keyword>
<evidence type="ECO:0000313" key="10">
    <source>
        <dbReference type="Proteomes" id="UP000469724"/>
    </source>
</evidence>
<feature type="domain" description="ABC transporter" evidence="8">
    <location>
        <begin position="6"/>
        <end position="256"/>
    </location>
</feature>
<dbReference type="InterPro" id="IPR003593">
    <property type="entry name" value="AAA+_ATPase"/>
</dbReference>
<keyword evidence="6 9" id="KW-0067">ATP-binding</keyword>
<dbReference type="Pfam" id="PF08352">
    <property type="entry name" value="oligo_HPY"/>
    <property type="match status" value="1"/>
</dbReference>
<dbReference type="InterPro" id="IPR017871">
    <property type="entry name" value="ABC_transporter-like_CS"/>
</dbReference>
<dbReference type="Pfam" id="PF00005">
    <property type="entry name" value="ABC_tran"/>
    <property type="match status" value="1"/>
</dbReference>
<evidence type="ECO:0000256" key="4">
    <source>
        <dbReference type="ARBA" id="ARBA00022475"/>
    </source>
</evidence>
<dbReference type="Gene3D" id="3.40.50.300">
    <property type="entry name" value="P-loop containing nucleotide triphosphate hydrolases"/>
    <property type="match status" value="1"/>
</dbReference>
<dbReference type="PROSITE" id="PS00211">
    <property type="entry name" value="ABC_TRANSPORTER_1"/>
    <property type="match status" value="1"/>
</dbReference>
<dbReference type="AlphaFoldDB" id="A0A7K3NHW0"/>
<dbReference type="Proteomes" id="UP000469724">
    <property type="component" value="Unassembled WGS sequence"/>
</dbReference>
<protein>
    <submittedName>
        <fullName evidence="9">ABC transporter ATP-binding protein</fullName>
    </submittedName>
</protein>
<evidence type="ECO:0000256" key="6">
    <source>
        <dbReference type="ARBA" id="ARBA00022840"/>
    </source>
</evidence>
<dbReference type="FunFam" id="3.40.50.300:FF:000016">
    <property type="entry name" value="Oligopeptide ABC transporter ATP-binding component"/>
    <property type="match status" value="1"/>
</dbReference>
<sequence length="328" mass="35235">MPDTLLSIHDVRTAFHTAEGTAVAVDGVSLAVARGETLAVVGESGCGKTVLGLSILGLVQPPGRIDAGRVLFDGTDLLTLSPDEMRRVRGNRISMIFQEPMTSLNPVLRIGEQIAEAIRLHRGKSRSEALAQAGNMLTLVGISDPDRRLASFPHELSGGMRQRVMIAMALCLSPDLLIADEPTTALDVTIQKQILALMLDLAAAKGTAILLITHNLGVVAETCDNAAIMYSGQVAEYGDVPSLFASPLHPYTAGLIRSLPRPGDKSRLAAIPGTVPSLTRLPRGCRFHPRCPLVFDRCRTDVPPFFRLESGRCARCWLHAEAAVERLP</sequence>
<accession>A0A7K3NHW0</accession>
<dbReference type="PANTHER" id="PTHR43297">
    <property type="entry name" value="OLIGOPEPTIDE TRANSPORT ATP-BINDING PROTEIN APPD"/>
    <property type="match status" value="1"/>
</dbReference>
<dbReference type="GO" id="GO:0005886">
    <property type="term" value="C:plasma membrane"/>
    <property type="evidence" value="ECO:0007669"/>
    <property type="project" value="UniProtKB-SubCell"/>
</dbReference>
<evidence type="ECO:0000256" key="1">
    <source>
        <dbReference type="ARBA" id="ARBA00004417"/>
    </source>
</evidence>
<organism evidence="9 10">
    <name type="scientific">Desulfolutivibrio sulfodismutans</name>
    <dbReference type="NCBI Taxonomy" id="63561"/>
    <lineage>
        <taxon>Bacteria</taxon>
        <taxon>Pseudomonadati</taxon>
        <taxon>Thermodesulfobacteriota</taxon>
        <taxon>Desulfovibrionia</taxon>
        <taxon>Desulfovibrionales</taxon>
        <taxon>Desulfovibrionaceae</taxon>
        <taxon>Desulfolutivibrio</taxon>
    </lineage>
</organism>
<dbReference type="GO" id="GO:0015833">
    <property type="term" value="P:peptide transport"/>
    <property type="evidence" value="ECO:0007669"/>
    <property type="project" value="InterPro"/>
</dbReference>
<evidence type="ECO:0000256" key="2">
    <source>
        <dbReference type="ARBA" id="ARBA00005417"/>
    </source>
</evidence>
<dbReference type="GO" id="GO:0005524">
    <property type="term" value="F:ATP binding"/>
    <property type="evidence" value="ECO:0007669"/>
    <property type="project" value="UniProtKB-KW"/>
</dbReference>
<dbReference type="PROSITE" id="PS50893">
    <property type="entry name" value="ABC_TRANSPORTER_2"/>
    <property type="match status" value="1"/>
</dbReference>
<dbReference type="EMBL" id="JAAGRQ010000009">
    <property type="protein sequence ID" value="NDY55770.1"/>
    <property type="molecule type" value="Genomic_DNA"/>
</dbReference>
<dbReference type="InterPro" id="IPR027417">
    <property type="entry name" value="P-loop_NTPase"/>
</dbReference>